<dbReference type="PATRIC" id="fig|189385.5.peg.175"/>
<evidence type="ECO:0000313" key="1">
    <source>
        <dbReference type="EMBL" id="CUX76603.1"/>
    </source>
</evidence>
<accession>A0A143WNB4</accession>
<reference evidence="2" key="1">
    <citation type="submission" date="2016-01" db="EMBL/GenBank/DDBJ databases">
        <authorList>
            <person name="Husnik F."/>
        </authorList>
    </citation>
    <scope>NUCLEOTIDE SEQUENCE [LARGE SCALE GENOMIC DNA]</scope>
</reference>
<name>A0A143WNB4_TREPR</name>
<gene>
    <name evidence="1" type="primary">rpmC</name>
    <name evidence="1" type="ORF">PLON_TP00142</name>
</gene>
<dbReference type="AlphaFoldDB" id="A0A143WNB4"/>
<keyword evidence="2" id="KW-1185">Reference proteome</keyword>
<protein>
    <submittedName>
        <fullName evidence="1">Putative 50S ribosomal subunit protein L29</fullName>
    </submittedName>
</protein>
<evidence type="ECO:0000313" key="2">
    <source>
        <dbReference type="Proteomes" id="UP000075244"/>
    </source>
</evidence>
<proteinExistence type="predicted"/>
<dbReference type="EMBL" id="LN998830">
    <property type="protein sequence ID" value="CUX76603.1"/>
    <property type="molecule type" value="Genomic_DNA"/>
</dbReference>
<organism evidence="1 2">
    <name type="scientific">Tremblaya princeps</name>
    <dbReference type="NCBI Taxonomy" id="189385"/>
    <lineage>
        <taxon>Bacteria</taxon>
        <taxon>Pseudomonadati</taxon>
        <taxon>Pseudomonadota</taxon>
        <taxon>Betaproteobacteria</taxon>
        <taxon>Candidatus Tremblayella</taxon>
    </lineage>
</organism>
<sequence length="76" mass="7848">MPVSKPYRKGNATQAGNMCARFMAAELAALMLRHAAAEACMAQCGKRGAVFPRAGAMAARSSHALIHLEGLGCGST</sequence>
<dbReference type="Proteomes" id="UP000075244">
    <property type="component" value="Chromosome I"/>
</dbReference>